<evidence type="ECO:0000256" key="1">
    <source>
        <dbReference type="ARBA" id="ARBA00023015"/>
    </source>
</evidence>
<dbReference type="SUPFAM" id="SSF46785">
    <property type="entry name" value="Winged helix' DNA-binding domain"/>
    <property type="match status" value="1"/>
</dbReference>
<dbReference type="PANTHER" id="PTHR43537:SF49">
    <property type="entry name" value="TRANSCRIPTIONAL REGULATORY PROTEIN"/>
    <property type="match status" value="1"/>
</dbReference>
<evidence type="ECO:0000313" key="6">
    <source>
        <dbReference type="Proteomes" id="UP000037046"/>
    </source>
</evidence>
<dbReference type="Proteomes" id="UP000037046">
    <property type="component" value="Unassembled WGS sequence"/>
</dbReference>
<dbReference type="SMART" id="SM00895">
    <property type="entry name" value="FCD"/>
    <property type="match status" value="1"/>
</dbReference>
<dbReference type="SMART" id="SM00345">
    <property type="entry name" value="HTH_GNTR"/>
    <property type="match status" value="1"/>
</dbReference>
<proteinExistence type="predicted"/>
<dbReference type="CDD" id="cd07377">
    <property type="entry name" value="WHTH_GntR"/>
    <property type="match status" value="1"/>
</dbReference>
<dbReference type="Gene3D" id="1.20.120.530">
    <property type="entry name" value="GntR ligand-binding domain-like"/>
    <property type="match status" value="1"/>
</dbReference>
<evidence type="ECO:0000259" key="4">
    <source>
        <dbReference type="PROSITE" id="PS50949"/>
    </source>
</evidence>
<dbReference type="Gene3D" id="1.10.10.10">
    <property type="entry name" value="Winged helix-like DNA-binding domain superfamily/Winged helix DNA-binding domain"/>
    <property type="match status" value="1"/>
</dbReference>
<feature type="domain" description="HTH gntR-type" evidence="4">
    <location>
        <begin position="3"/>
        <end position="70"/>
    </location>
</feature>
<keyword evidence="3" id="KW-0804">Transcription</keyword>
<keyword evidence="1" id="KW-0805">Transcription regulation</keyword>
<dbReference type="InterPro" id="IPR011711">
    <property type="entry name" value="GntR_C"/>
</dbReference>
<dbReference type="RefSeq" id="WP_050662086.1">
    <property type="nucleotide sequence ID" value="NZ_CP118494.1"/>
</dbReference>
<sequence length="218" mass="24495">MSQRRADIIADALEELVFTGGFNDGDRLDEIRLARQFDVSRTPIREALGRLVASGLAEQIPRRGVFIRQPGPVELMEMFETMAEIEGVCGRLAAQRISEPALRDLDAANARCTAAVEAGDTDGYYRENEQFHHVIYHQAGNGFLEHEALRLHRRLKPFRRLQLRLRGRMQQSMAEHEAIVAALRAGEAERAAEALRGHVAIQGEKFHLLMSSLRDAAE</sequence>
<name>A0A0L6CX89_9RHOB</name>
<protein>
    <submittedName>
        <fullName evidence="5">HTH-type transcriptional repressor CsiR</fullName>
    </submittedName>
</protein>
<dbReference type="EMBL" id="LGVV01000010">
    <property type="protein sequence ID" value="KNX42290.1"/>
    <property type="molecule type" value="Genomic_DNA"/>
</dbReference>
<dbReference type="Pfam" id="PF00392">
    <property type="entry name" value="GntR"/>
    <property type="match status" value="1"/>
</dbReference>
<dbReference type="Pfam" id="PF07729">
    <property type="entry name" value="FCD"/>
    <property type="match status" value="1"/>
</dbReference>
<dbReference type="InterPro" id="IPR008920">
    <property type="entry name" value="TF_FadR/GntR_C"/>
</dbReference>
<dbReference type="GO" id="GO:0003700">
    <property type="term" value="F:DNA-binding transcription factor activity"/>
    <property type="evidence" value="ECO:0007669"/>
    <property type="project" value="InterPro"/>
</dbReference>
<reference evidence="6" key="1">
    <citation type="submission" date="2015-07" db="EMBL/GenBank/DDBJ databases">
        <title>Draft Genome Sequence of Roseovarius tolerans EL-164, a producer of N-Acylated Alanine Methyl Esters (NAMEs).</title>
        <authorList>
            <person name="Voget S."/>
            <person name="Bruns H."/>
            <person name="Wagner-Doebler I."/>
            <person name="Schulz S."/>
            <person name="Daniel R."/>
        </authorList>
    </citation>
    <scope>NUCLEOTIDE SEQUENCE [LARGE SCALE GENOMIC DNA]</scope>
    <source>
        <strain evidence="6">EL-164</strain>
    </source>
</reference>
<dbReference type="InterPro" id="IPR036390">
    <property type="entry name" value="WH_DNA-bd_sf"/>
</dbReference>
<dbReference type="InterPro" id="IPR036388">
    <property type="entry name" value="WH-like_DNA-bd_sf"/>
</dbReference>
<dbReference type="InterPro" id="IPR000524">
    <property type="entry name" value="Tscrpt_reg_HTH_GntR"/>
</dbReference>
<dbReference type="OrthoDB" id="7620579at2"/>
<evidence type="ECO:0000313" key="5">
    <source>
        <dbReference type="EMBL" id="KNX42290.1"/>
    </source>
</evidence>
<comment type="caution">
    <text evidence="5">The sequence shown here is derived from an EMBL/GenBank/DDBJ whole genome shotgun (WGS) entry which is preliminary data.</text>
</comment>
<dbReference type="AlphaFoldDB" id="A0A0L6CX89"/>
<dbReference type="STRING" id="74031.SAMN04488077_105109"/>
<dbReference type="PATRIC" id="fig|74031.6.peg.1191"/>
<dbReference type="SUPFAM" id="SSF48008">
    <property type="entry name" value="GntR ligand-binding domain-like"/>
    <property type="match status" value="1"/>
</dbReference>
<accession>A0A0L6CX89</accession>
<evidence type="ECO:0000256" key="3">
    <source>
        <dbReference type="ARBA" id="ARBA00023163"/>
    </source>
</evidence>
<gene>
    <name evidence="5" type="primary">csiR_1</name>
    <name evidence="5" type="ORF">ROTO_11640</name>
</gene>
<keyword evidence="2" id="KW-0238">DNA-binding</keyword>
<dbReference type="PROSITE" id="PS50949">
    <property type="entry name" value="HTH_GNTR"/>
    <property type="match status" value="1"/>
</dbReference>
<dbReference type="PANTHER" id="PTHR43537">
    <property type="entry name" value="TRANSCRIPTIONAL REGULATOR, GNTR FAMILY"/>
    <property type="match status" value="1"/>
</dbReference>
<dbReference type="GO" id="GO:0003677">
    <property type="term" value="F:DNA binding"/>
    <property type="evidence" value="ECO:0007669"/>
    <property type="project" value="UniProtKB-KW"/>
</dbReference>
<organism evidence="5 6">
    <name type="scientific">Roseovarius tolerans</name>
    <dbReference type="NCBI Taxonomy" id="74031"/>
    <lineage>
        <taxon>Bacteria</taxon>
        <taxon>Pseudomonadati</taxon>
        <taxon>Pseudomonadota</taxon>
        <taxon>Alphaproteobacteria</taxon>
        <taxon>Rhodobacterales</taxon>
        <taxon>Roseobacteraceae</taxon>
        <taxon>Roseovarius</taxon>
    </lineage>
</organism>
<keyword evidence="6" id="KW-1185">Reference proteome</keyword>
<evidence type="ECO:0000256" key="2">
    <source>
        <dbReference type="ARBA" id="ARBA00023125"/>
    </source>
</evidence>